<protein>
    <recommendedName>
        <fullName evidence="3">beta-N-acetylhexosaminidase</fullName>
        <ecNumber evidence="3">3.2.1.52</ecNumber>
    </recommendedName>
</protein>
<dbReference type="GO" id="GO:0016020">
    <property type="term" value="C:membrane"/>
    <property type="evidence" value="ECO:0007669"/>
    <property type="project" value="TreeGrafter"/>
</dbReference>
<feature type="active site" description="Proton donor" evidence="6">
    <location>
        <position position="343"/>
    </location>
</feature>
<keyword evidence="4" id="KW-0378">Hydrolase</keyword>
<dbReference type="PROSITE" id="PS51257">
    <property type="entry name" value="PROKAR_LIPOPROTEIN"/>
    <property type="match status" value="1"/>
</dbReference>
<accession>A0A4Y8WMU6</accession>
<evidence type="ECO:0000256" key="6">
    <source>
        <dbReference type="PIRSR" id="PIRSR625705-1"/>
    </source>
</evidence>
<dbReference type="Gene3D" id="3.20.20.80">
    <property type="entry name" value="Glycosidases"/>
    <property type="match status" value="1"/>
</dbReference>
<reference evidence="8 9" key="1">
    <citation type="submission" date="2019-03" db="EMBL/GenBank/DDBJ databases">
        <title>Porphyromonas levii Isolated from the Uterus of Dairy Cows.</title>
        <authorList>
            <person name="Francis A.M."/>
        </authorList>
    </citation>
    <scope>NUCLEOTIDE SEQUENCE [LARGE SCALE GENOMIC DNA]</scope>
    <source>
        <strain evidence="8 9">AF5678</strain>
    </source>
</reference>
<dbReference type="Gene3D" id="3.90.182.10">
    <property type="entry name" value="Toxin - Anthrax Protective Antigen,domain 1"/>
    <property type="match status" value="1"/>
</dbReference>
<feature type="domain" description="PA14" evidence="7">
    <location>
        <begin position="664"/>
        <end position="795"/>
    </location>
</feature>
<dbReference type="Pfam" id="PF13290">
    <property type="entry name" value="CHB_HEX_C_1"/>
    <property type="match status" value="1"/>
</dbReference>
<proteinExistence type="inferred from homology"/>
<comment type="catalytic activity">
    <reaction evidence="1">
        <text>Hydrolysis of terminal non-reducing N-acetyl-D-hexosamine residues in N-acetyl-beta-D-hexosaminides.</text>
        <dbReference type="EC" id="3.2.1.52"/>
    </reaction>
</comment>
<dbReference type="SMART" id="SM00758">
    <property type="entry name" value="PA14"/>
    <property type="match status" value="1"/>
</dbReference>
<comment type="similarity">
    <text evidence="2">Belongs to the glycosyl hydrolase 20 family.</text>
</comment>
<dbReference type="GO" id="GO:0005975">
    <property type="term" value="P:carbohydrate metabolic process"/>
    <property type="evidence" value="ECO:0007669"/>
    <property type="project" value="InterPro"/>
</dbReference>
<dbReference type="SUPFAM" id="SSF51445">
    <property type="entry name" value="(Trans)glycosidases"/>
    <property type="match status" value="1"/>
</dbReference>
<evidence type="ECO:0000313" key="9">
    <source>
        <dbReference type="Proteomes" id="UP000297225"/>
    </source>
</evidence>
<evidence type="ECO:0000313" key="8">
    <source>
        <dbReference type="EMBL" id="TFH94420.1"/>
    </source>
</evidence>
<dbReference type="Pfam" id="PF02838">
    <property type="entry name" value="Glyco_hydro_20b"/>
    <property type="match status" value="1"/>
</dbReference>
<dbReference type="CDD" id="cd06563">
    <property type="entry name" value="GH20_chitobiase-like"/>
    <property type="match status" value="1"/>
</dbReference>
<name>A0A4Y8WMU6_9PORP</name>
<dbReference type="Proteomes" id="UP000297225">
    <property type="component" value="Unassembled WGS sequence"/>
</dbReference>
<dbReference type="Gene3D" id="3.30.379.10">
    <property type="entry name" value="Chitobiase/beta-hexosaminidase domain 2-like"/>
    <property type="match status" value="1"/>
</dbReference>
<dbReference type="PANTHER" id="PTHR22600:SF57">
    <property type="entry name" value="BETA-N-ACETYLHEXOSAMINIDASE"/>
    <property type="match status" value="1"/>
</dbReference>
<dbReference type="OrthoDB" id="1090159at2"/>
<dbReference type="InterPro" id="IPR025705">
    <property type="entry name" value="Beta_hexosaminidase_sua/sub"/>
</dbReference>
<dbReference type="Pfam" id="PF07691">
    <property type="entry name" value="PA14"/>
    <property type="match status" value="1"/>
</dbReference>
<evidence type="ECO:0000259" key="7">
    <source>
        <dbReference type="SMART" id="SM00758"/>
    </source>
</evidence>
<evidence type="ECO:0000256" key="2">
    <source>
        <dbReference type="ARBA" id="ARBA00006285"/>
    </source>
</evidence>
<evidence type="ECO:0000256" key="4">
    <source>
        <dbReference type="ARBA" id="ARBA00022801"/>
    </source>
</evidence>
<organism evidence="8 9">
    <name type="scientific">Porphyromonas levii</name>
    <dbReference type="NCBI Taxonomy" id="28114"/>
    <lineage>
        <taxon>Bacteria</taxon>
        <taxon>Pseudomonadati</taxon>
        <taxon>Bacteroidota</taxon>
        <taxon>Bacteroidia</taxon>
        <taxon>Bacteroidales</taxon>
        <taxon>Porphyromonadaceae</taxon>
        <taxon>Porphyromonas</taxon>
    </lineage>
</organism>
<dbReference type="PRINTS" id="PR00738">
    <property type="entry name" value="GLHYDRLASE20"/>
</dbReference>
<dbReference type="Pfam" id="PF00728">
    <property type="entry name" value="Glyco_hydro_20"/>
    <property type="match status" value="1"/>
</dbReference>
<dbReference type="InterPro" id="IPR015882">
    <property type="entry name" value="HEX_bac_N"/>
</dbReference>
<dbReference type="AlphaFoldDB" id="A0A4Y8WMU6"/>
<dbReference type="PANTHER" id="PTHR22600">
    <property type="entry name" value="BETA-HEXOSAMINIDASE"/>
    <property type="match status" value="1"/>
</dbReference>
<keyword evidence="5" id="KW-0326">Glycosidase</keyword>
<dbReference type="RefSeq" id="WP_134849823.1">
    <property type="nucleotide sequence ID" value="NZ_CP197400.1"/>
</dbReference>
<keyword evidence="9" id="KW-1185">Reference proteome</keyword>
<evidence type="ECO:0000256" key="1">
    <source>
        <dbReference type="ARBA" id="ARBA00001231"/>
    </source>
</evidence>
<dbReference type="GO" id="GO:0004563">
    <property type="term" value="F:beta-N-acetylhexosaminidase activity"/>
    <property type="evidence" value="ECO:0007669"/>
    <property type="project" value="UniProtKB-EC"/>
</dbReference>
<dbReference type="GO" id="GO:0030203">
    <property type="term" value="P:glycosaminoglycan metabolic process"/>
    <property type="evidence" value="ECO:0007669"/>
    <property type="project" value="TreeGrafter"/>
</dbReference>
<dbReference type="InterPro" id="IPR015883">
    <property type="entry name" value="Glyco_hydro_20_cat"/>
</dbReference>
<gene>
    <name evidence="8" type="ORF">E4P47_07585</name>
</gene>
<comment type="caution">
    <text evidence="8">The sequence shown here is derived from an EMBL/GenBank/DDBJ whole genome shotgun (WGS) entry which is preliminary data.</text>
</comment>
<dbReference type="InterPro" id="IPR017853">
    <property type="entry name" value="GH"/>
</dbReference>
<dbReference type="SUPFAM" id="SSF56988">
    <property type="entry name" value="Anthrax protective antigen"/>
    <property type="match status" value="1"/>
</dbReference>
<dbReference type="SUPFAM" id="SSF55545">
    <property type="entry name" value="beta-N-acetylhexosaminidase-like domain"/>
    <property type="match status" value="1"/>
</dbReference>
<evidence type="ECO:0000256" key="3">
    <source>
        <dbReference type="ARBA" id="ARBA00012663"/>
    </source>
</evidence>
<sequence>MKNVLKVVLAVATTTIALVACGKGSSTIVDHPYNAGINVIPMPASIEAKGEGGFELTKNVSFVADGEELTKIAKFFALKIKGSTGFELQTIPASKNPKQEIAFALVGADIVPAEEGYTLDVSSEGIKIQAQTPRGIFWGMQTLLQLLPAEIENRDVIRNVDWKIPYVSVIDEPRFGYRGQHLDPCRHFLTVEETKKFIDVLSMLKINKMHWHLTDDQGWRVESKVFPKLNEIASKRIEGDGSTYGPFFYTQEEIKDIVAYAKERYVEVIPEIEFPGHNVGVITAYPELGCWGEEFPYEVRNIWGISDEVLCAGNDKVFEFAEKILDEIIPLFDSEYFHIGGDEAPKRIWAKCPKCQARIKAEGLKDEYELQSYFIHRIEEIVLKHGKKMIGWEEILEGGLAPSAIVMSWTGEQGGITSANMGHDVIMTPASAGLYVDHYQGDPAIEPQAIGGFSTLEKVYSYNPIPEAIDADKRHHVLGVQANLWAEYFYESWQNEYHAFPREIAVAEVGWTLLEKKDFADFERRLQNMQKRLDYHDMMYYIPQPEQQGLGGSINTVAFVDSTTQEFKTSGHVYKIIYTLDGSEPTADNGTEYTKPVTFTDDATLKIRSLVLGGKMSPVREINILKQSYEPAIAHPEDAGIAKGINFGIKHGRFTNTDEVLALPTDSLEWTEGIAFSKTGQPFYIEDRLEHLISNVNHFGGIYEGYINIPEDGVYRFSSLHHKLWLNDQLVINNEGEVMKTARHDISVALGKGLHKIKIVTIGEIQGGWPTFWNDVRLRWSRMDKGEALDFIPDDAFFHSVK</sequence>
<dbReference type="STRING" id="1122973.GCA_000379925_00622"/>
<evidence type="ECO:0000256" key="5">
    <source>
        <dbReference type="ARBA" id="ARBA00023295"/>
    </source>
</evidence>
<dbReference type="EC" id="3.2.1.52" evidence="3"/>
<dbReference type="InterPro" id="IPR029018">
    <property type="entry name" value="Hex-like_dom2"/>
</dbReference>
<dbReference type="EMBL" id="SPNC01000125">
    <property type="protein sequence ID" value="TFH94420.1"/>
    <property type="molecule type" value="Genomic_DNA"/>
</dbReference>
<dbReference type="InterPro" id="IPR011658">
    <property type="entry name" value="PA14_dom"/>
</dbReference>
<dbReference type="InterPro" id="IPR059177">
    <property type="entry name" value="GH29D-like_dom"/>
</dbReference>